<sequence length="197" mass="23382">MAIKPIYNESELLMKIAEGDESAFCELFDYYQKYVFSFGRKLMRSNEIAEEIVQDIFIKIWERKEKLREVDNFGGYLNILVRNHSFNLLRQLAYRQKTGAEMVLSYSDEDNHTQQTIDYRETLRILEEVLDTLPEQQKTVYRLCHLEGLKYEEAAAKMNISVATVHYHMKLALKSIRSHLIKNGLSYQILLFFFFEL</sequence>
<dbReference type="SUPFAM" id="SSF88659">
    <property type="entry name" value="Sigma3 and sigma4 domains of RNA polymerase sigma factors"/>
    <property type="match status" value="1"/>
</dbReference>
<feature type="domain" description="RNA polymerase sigma-70 region 2" evidence="5">
    <location>
        <begin position="27"/>
        <end position="91"/>
    </location>
</feature>
<evidence type="ECO:0000256" key="3">
    <source>
        <dbReference type="ARBA" id="ARBA00023082"/>
    </source>
</evidence>
<dbReference type="Pfam" id="PF08281">
    <property type="entry name" value="Sigma70_r4_2"/>
    <property type="match status" value="1"/>
</dbReference>
<dbReference type="InterPro" id="IPR014327">
    <property type="entry name" value="RNA_pol_sigma70_bacteroid"/>
</dbReference>
<dbReference type="InterPro" id="IPR007627">
    <property type="entry name" value="RNA_pol_sigma70_r2"/>
</dbReference>
<dbReference type="InterPro" id="IPR039425">
    <property type="entry name" value="RNA_pol_sigma-70-like"/>
</dbReference>
<evidence type="ECO:0000256" key="4">
    <source>
        <dbReference type="ARBA" id="ARBA00023163"/>
    </source>
</evidence>
<dbReference type="Proteomes" id="UP001597118">
    <property type="component" value="Unassembled WGS sequence"/>
</dbReference>
<dbReference type="InterPro" id="IPR013325">
    <property type="entry name" value="RNA_pol_sigma_r2"/>
</dbReference>
<comment type="similarity">
    <text evidence="1">Belongs to the sigma-70 factor family. ECF subfamily.</text>
</comment>
<keyword evidence="3" id="KW-0731">Sigma factor</keyword>
<dbReference type="InterPro" id="IPR013249">
    <property type="entry name" value="RNA_pol_sigma70_r4_t2"/>
</dbReference>
<protein>
    <submittedName>
        <fullName evidence="7">RNA polymerase sigma-70 factor</fullName>
    </submittedName>
</protein>
<evidence type="ECO:0000313" key="7">
    <source>
        <dbReference type="EMBL" id="MFD1631629.1"/>
    </source>
</evidence>
<comment type="caution">
    <text evidence="7">The sequence shown here is derived from an EMBL/GenBank/DDBJ whole genome shotgun (WGS) entry which is preliminary data.</text>
</comment>
<reference evidence="8" key="1">
    <citation type="journal article" date="2019" name="Int. J. Syst. Evol. Microbiol.">
        <title>The Global Catalogue of Microorganisms (GCM) 10K type strain sequencing project: providing services to taxonomists for standard genome sequencing and annotation.</title>
        <authorList>
            <consortium name="The Broad Institute Genomics Platform"/>
            <consortium name="The Broad Institute Genome Sequencing Center for Infectious Disease"/>
            <person name="Wu L."/>
            <person name="Ma J."/>
        </authorList>
    </citation>
    <scope>NUCLEOTIDE SEQUENCE [LARGE SCALE GENOMIC DNA]</scope>
    <source>
        <strain evidence="8">CCUG 53762</strain>
    </source>
</reference>
<name>A0ABW4II25_9SPHI</name>
<evidence type="ECO:0000313" key="8">
    <source>
        <dbReference type="Proteomes" id="UP001597118"/>
    </source>
</evidence>
<dbReference type="EMBL" id="JBHUDG010000049">
    <property type="protein sequence ID" value="MFD1631629.1"/>
    <property type="molecule type" value="Genomic_DNA"/>
</dbReference>
<dbReference type="InterPro" id="IPR014284">
    <property type="entry name" value="RNA_pol_sigma-70_dom"/>
</dbReference>
<dbReference type="SUPFAM" id="SSF88946">
    <property type="entry name" value="Sigma2 domain of RNA polymerase sigma factors"/>
    <property type="match status" value="1"/>
</dbReference>
<organism evidence="7 8">
    <name type="scientific">Pseudopedobacter beijingensis</name>
    <dbReference type="NCBI Taxonomy" id="1207056"/>
    <lineage>
        <taxon>Bacteria</taxon>
        <taxon>Pseudomonadati</taxon>
        <taxon>Bacteroidota</taxon>
        <taxon>Sphingobacteriia</taxon>
        <taxon>Sphingobacteriales</taxon>
        <taxon>Sphingobacteriaceae</taxon>
        <taxon>Pseudopedobacter</taxon>
    </lineage>
</organism>
<keyword evidence="4" id="KW-0804">Transcription</keyword>
<keyword evidence="2" id="KW-0805">Transcription regulation</keyword>
<proteinExistence type="inferred from homology"/>
<evidence type="ECO:0000256" key="2">
    <source>
        <dbReference type="ARBA" id="ARBA00023015"/>
    </source>
</evidence>
<dbReference type="CDD" id="cd06171">
    <property type="entry name" value="Sigma70_r4"/>
    <property type="match status" value="1"/>
</dbReference>
<accession>A0ABW4II25</accession>
<dbReference type="Pfam" id="PF04542">
    <property type="entry name" value="Sigma70_r2"/>
    <property type="match status" value="1"/>
</dbReference>
<dbReference type="Gene3D" id="1.10.10.10">
    <property type="entry name" value="Winged helix-like DNA-binding domain superfamily/Winged helix DNA-binding domain"/>
    <property type="match status" value="1"/>
</dbReference>
<dbReference type="PANTHER" id="PTHR43133">
    <property type="entry name" value="RNA POLYMERASE ECF-TYPE SIGMA FACTO"/>
    <property type="match status" value="1"/>
</dbReference>
<dbReference type="Gene3D" id="1.10.1740.10">
    <property type="match status" value="1"/>
</dbReference>
<keyword evidence="8" id="KW-1185">Reference proteome</keyword>
<evidence type="ECO:0000259" key="6">
    <source>
        <dbReference type="Pfam" id="PF08281"/>
    </source>
</evidence>
<dbReference type="PANTHER" id="PTHR43133:SF46">
    <property type="entry name" value="RNA POLYMERASE SIGMA-70 FACTOR ECF SUBFAMILY"/>
    <property type="match status" value="1"/>
</dbReference>
<dbReference type="InterPro" id="IPR013324">
    <property type="entry name" value="RNA_pol_sigma_r3/r4-like"/>
</dbReference>
<feature type="domain" description="RNA polymerase sigma factor 70 region 4 type 2" evidence="6">
    <location>
        <begin position="124"/>
        <end position="175"/>
    </location>
</feature>
<dbReference type="InterPro" id="IPR036388">
    <property type="entry name" value="WH-like_DNA-bd_sf"/>
</dbReference>
<evidence type="ECO:0000256" key="1">
    <source>
        <dbReference type="ARBA" id="ARBA00010641"/>
    </source>
</evidence>
<evidence type="ECO:0000259" key="5">
    <source>
        <dbReference type="Pfam" id="PF04542"/>
    </source>
</evidence>
<gene>
    <name evidence="7" type="ORF">ACFSAH_17270</name>
</gene>
<dbReference type="NCBIfam" id="TIGR02937">
    <property type="entry name" value="sigma70-ECF"/>
    <property type="match status" value="1"/>
</dbReference>
<dbReference type="RefSeq" id="WP_379663997.1">
    <property type="nucleotide sequence ID" value="NZ_JBHUDG010000049.1"/>
</dbReference>
<dbReference type="NCBIfam" id="TIGR02985">
    <property type="entry name" value="Sig70_bacteroi1"/>
    <property type="match status" value="1"/>
</dbReference>